<feature type="compositionally biased region" description="Polar residues" evidence="23">
    <location>
        <begin position="343"/>
        <end position="376"/>
    </location>
</feature>
<feature type="domain" description="C2H2-type" evidence="25">
    <location>
        <begin position="657"/>
        <end position="679"/>
    </location>
</feature>
<feature type="domain" description="C2H2-type" evidence="25">
    <location>
        <begin position="539"/>
        <end position="567"/>
    </location>
</feature>
<keyword evidence="5 22" id="KW-0813">Transport</keyword>
<dbReference type="PROSITE" id="PS00028">
    <property type="entry name" value="ZINC_FINGER_C2H2_1"/>
    <property type="match status" value="7"/>
</dbReference>
<dbReference type="GO" id="GO:0008270">
    <property type="term" value="F:zinc ion binding"/>
    <property type="evidence" value="ECO:0007669"/>
    <property type="project" value="UniProtKB-KW"/>
</dbReference>
<evidence type="ECO:0000256" key="19">
    <source>
        <dbReference type="ARBA" id="ARBA00023242"/>
    </source>
</evidence>
<evidence type="ECO:0000256" key="4">
    <source>
        <dbReference type="ARBA" id="ARBA00006991"/>
    </source>
</evidence>
<evidence type="ECO:0000256" key="7">
    <source>
        <dbReference type="ARBA" id="ARBA00022692"/>
    </source>
</evidence>
<feature type="compositionally biased region" description="Low complexity" evidence="23">
    <location>
        <begin position="329"/>
        <end position="341"/>
    </location>
</feature>
<dbReference type="Proteomes" id="UP000036403">
    <property type="component" value="Unassembled WGS sequence"/>
</dbReference>
<evidence type="ECO:0000256" key="15">
    <source>
        <dbReference type="ARBA" id="ARBA00023065"/>
    </source>
</evidence>
<feature type="domain" description="C2H2-type" evidence="25">
    <location>
        <begin position="626"/>
        <end position="648"/>
    </location>
</feature>
<keyword evidence="19" id="KW-0539">Nucleus</keyword>
<sequence length="827" mass="92464">MVIRKYNISEADFKIMETVVLKTEPHKAGQQWKFAGAFYYATTVLTTIGYGHSTPNTIYGKLFTMCYAIIGIPLGLVMFQSIGERLNKFSSVVIRSVKQLLNCKDVQFFFKRICGVLQASEINLICVVTTLSCLTIAGGAAAFSRYEGWSYFDSIYYCFITLTTIGFGDMVALQKDNALNTKPEYVMFALIFILFGLAIVAASLNLLVLRFVTMNTEDERRDEAEALQVAREDKLPKKICDDCVYKVELIYQFWHTTANAEKQLLQWLGEVNMEDKQGYNVLNPNGMKPEQSNENRLDGTVMQQVSEHQNNMTMGMMDNMGLAMPMMMSSSTQQQITSVPIDNSGSSVQNVQPVAGPSTQTTHDQITQNQTNASTQQEEEEESSEEEENSDDECDGDEGLPIKEESEEDPNSSRTIEPTTFVNVSLACDEAGPSGLQQQKIADIPEMVMSQTSDVDPKTGEGGETFGGLSGMLRQILSPSPEIGEASLSVNCNLLQTNSIFSNQSSSMLSSTLFPPHFQSMCPSDQSLLDQVQNLAESYPCPTCGLEFRSALKLNYHMRTSHVARLEYEHNIENQPRYSCNVCSRTFVALSHLKMHEVTHSASSVTSCTSTSVNLAPSGNNMEKTFVCDLCQASFRYRTLLERHRRMHQEFGQEKPYSCPRCLMRFETRNLYNHHAKTHRSLPVGNNDGRIIGTNAVLPVVDHPVIGNLGSPVIPAKSMTSYPCDSCSKQFTTAESLTTHKAVHRSRPLVCDVCGKGFTHRKYYVVHQRIHTGERPYLCAMCGKSFTQASTLTVHRRYHTGERPYTCTLCGKGFVTRTIMLNHMKKH</sequence>
<dbReference type="InterPro" id="IPR003092">
    <property type="entry name" value="2pore_dom_K_chnl_TASK"/>
</dbReference>
<keyword evidence="17 24" id="KW-0472">Membrane</keyword>
<dbReference type="AlphaFoldDB" id="A0A0J7L0V7"/>
<comment type="subcellular location">
    <subcellularLocation>
        <location evidence="2">Membrane</location>
        <topology evidence="2">Multi-pass membrane protein</topology>
    </subcellularLocation>
    <subcellularLocation>
        <location evidence="1">Nucleus</location>
    </subcellularLocation>
</comment>
<evidence type="ECO:0000256" key="24">
    <source>
        <dbReference type="SAM" id="Phobius"/>
    </source>
</evidence>
<reference evidence="26 27" key="1">
    <citation type="submission" date="2015-04" db="EMBL/GenBank/DDBJ databases">
        <title>Lasius niger genome sequencing.</title>
        <authorList>
            <person name="Konorov E.A."/>
            <person name="Nikitin M.A."/>
            <person name="Kirill M.V."/>
            <person name="Chang P."/>
        </authorList>
    </citation>
    <scope>NUCLEOTIDE SEQUENCE [LARGE SCALE GENOMIC DNA]</scope>
    <source>
        <tissue evidence="26">Whole</tissue>
    </source>
</reference>
<evidence type="ECO:0000256" key="20">
    <source>
        <dbReference type="ARBA" id="ARBA00023303"/>
    </source>
</evidence>
<dbReference type="PRINTS" id="PR01333">
    <property type="entry name" value="2POREKCHANEL"/>
</dbReference>
<evidence type="ECO:0000256" key="2">
    <source>
        <dbReference type="ARBA" id="ARBA00004141"/>
    </source>
</evidence>
<dbReference type="PRINTS" id="PR01095">
    <property type="entry name" value="TASKCHANNEL"/>
</dbReference>
<feature type="transmembrane region" description="Helical" evidence="24">
    <location>
        <begin position="154"/>
        <end position="173"/>
    </location>
</feature>
<dbReference type="PaxDb" id="67767-A0A0J7L0V7"/>
<dbReference type="GO" id="GO:0001228">
    <property type="term" value="F:DNA-binding transcription activator activity, RNA polymerase II-specific"/>
    <property type="evidence" value="ECO:0007669"/>
    <property type="project" value="TreeGrafter"/>
</dbReference>
<dbReference type="Pfam" id="PF00096">
    <property type="entry name" value="zf-C2H2"/>
    <property type="match status" value="4"/>
</dbReference>
<keyword evidence="14 24" id="KW-1133">Transmembrane helix</keyword>
<dbReference type="Pfam" id="PF07885">
    <property type="entry name" value="Ion_trans_2"/>
    <property type="match status" value="2"/>
</dbReference>
<feature type="domain" description="C2H2-type" evidence="25">
    <location>
        <begin position="722"/>
        <end position="749"/>
    </location>
</feature>
<dbReference type="FunFam" id="1.10.287.70:FF:000090">
    <property type="entry name" value="two pore potassium channel protein sup-9"/>
    <property type="match status" value="1"/>
</dbReference>
<evidence type="ECO:0000256" key="23">
    <source>
        <dbReference type="SAM" id="MobiDB-lite"/>
    </source>
</evidence>
<dbReference type="GO" id="GO:0005634">
    <property type="term" value="C:nucleus"/>
    <property type="evidence" value="ECO:0007669"/>
    <property type="project" value="UniProtKB-SubCell"/>
</dbReference>
<dbReference type="Pfam" id="PF13912">
    <property type="entry name" value="zf-C2H2_6"/>
    <property type="match status" value="1"/>
</dbReference>
<gene>
    <name evidence="26" type="ORF">RF55_3641</name>
</gene>
<keyword evidence="18" id="KW-0804">Transcription</keyword>
<keyword evidence="13" id="KW-0630">Potassium</keyword>
<dbReference type="GO" id="GO:0000978">
    <property type="term" value="F:RNA polymerase II cis-regulatory region sequence-specific DNA binding"/>
    <property type="evidence" value="ECO:0007669"/>
    <property type="project" value="TreeGrafter"/>
</dbReference>
<dbReference type="Gene3D" id="1.10.287.70">
    <property type="match status" value="1"/>
</dbReference>
<evidence type="ECO:0000256" key="10">
    <source>
        <dbReference type="ARBA" id="ARBA00022771"/>
    </source>
</evidence>
<dbReference type="SMART" id="SM00355">
    <property type="entry name" value="ZnF_C2H2"/>
    <property type="match status" value="8"/>
</dbReference>
<feature type="domain" description="C2H2-type" evidence="25">
    <location>
        <begin position="749"/>
        <end position="776"/>
    </location>
</feature>
<evidence type="ECO:0000256" key="5">
    <source>
        <dbReference type="ARBA" id="ARBA00022448"/>
    </source>
</evidence>
<dbReference type="InterPro" id="IPR003280">
    <property type="entry name" value="2pore_dom_K_chnl"/>
</dbReference>
<keyword evidence="12" id="KW-0862">Zinc</keyword>
<evidence type="ECO:0000259" key="25">
    <source>
        <dbReference type="PROSITE" id="PS50157"/>
    </source>
</evidence>
<dbReference type="InterPro" id="IPR013099">
    <property type="entry name" value="K_chnl_dom"/>
</dbReference>
<dbReference type="Gene3D" id="3.30.160.60">
    <property type="entry name" value="Classic Zinc Finger"/>
    <property type="match status" value="5"/>
</dbReference>
<evidence type="ECO:0000256" key="13">
    <source>
        <dbReference type="ARBA" id="ARBA00022958"/>
    </source>
</evidence>
<dbReference type="FunFam" id="3.30.160.60:FF:001049">
    <property type="entry name" value="zinc finger protein 319"/>
    <property type="match status" value="1"/>
</dbReference>
<dbReference type="FunFam" id="3.30.160.60:FF:000188">
    <property type="entry name" value="Zinc finger protein 787"/>
    <property type="match status" value="1"/>
</dbReference>
<evidence type="ECO:0000256" key="11">
    <source>
        <dbReference type="ARBA" id="ARBA00022826"/>
    </source>
</evidence>
<evidence type="ECO:0000256" key="22">
    <source>
        <dbReference type="RuleBase" id="RU003857"/>
    </source>
</evidence>
<feature type="domain" description="C2H2-type" evidence="25">
    <location>
        <begin position="578"/>
        <end position="605"/>
    </location>
</feature>
<feature type="transmembrane region" description="Helical" evidence="24">
    <location>
        <begin position="185"/>
        <end position="212"/>
    </location>
</feature>
<feature type="domain" description="C2H2-type" evidence="25">
    <location>
        <begin position="805"/>
        <end position="827"/>
    </location>
</feature>
<evidence type="ECO:0000256" key="16">
    <source>
        <dbReference type="ARBA" id="ARBA00023125"/>
    </source>
</evidence>
<proteinExistence type="inferred from homology"/>
<keyword evidence="7 22" id="KW-0812">Transmembrane</keyword>
<dbReference type="SUPFAM" id="SSF57716">
    <property type="entry name" value="Glucocorticoid receptor-like (DNA-binding domain)"/>
    <property type="match status" value="1"/>
</dbReference>
<comment type="similarity">
    <text evidence="3 22">Belongs to the two pore domain potassium channel (TC 1.A.1.8) family.</text>
</comment>
<feature type="transmembrane region" description="Helical" evidence="24">
    <location>
        <begin position="58"/>
        <end position="79"/>
    </location>
</feature>
<dbReference type="PANTHER" id="PTHR24376">
    <property type="entry name" value="ZINC FINGER PROTEIN"/>
    <property type="match status" value="1"/>
</dbReference>
<feature type="domain" description="C2H2-type" evidence="25">
    <location>
        <begin position="777"/>
        <end position="804"/>
    </location>
</feature>
<feature type="transmembrane region" description="Helical" evidence="24">
    <location>
        <begin position="32"/>
        <end position="52"/>
    </location>
</feature>
<evidence type="ECO:0000256" key="1">
    <source>
        <dbReference type="ARBA" id="ARBA00004123"/>
    </source>
</evidence>
<keyword evidence="16" id="KW-0238">DNA-binding</keyword>
<protein>
    <submittedName>
        <fullName evidence="26">Two pore potassium channel protein sup-9</fullName>
    </submittedName>
</protein>
<evidence type="ECO:0000256" key="3">
    <source>
        <dbReference type="ARBA" id="ARBA00006666"/>
    </source>
</evidence>
<keyword evidence="27" id="KW-1185">Reference proteome</keyword>
<dbReference type="OrthoDB" id="1095242at2759"/>
<dbReference type="GO" id="GO:0005267">
    <property type="term" value="F:potassium channel activity"/>
    <property type="evidence" value="ECO:0007669"/>
    <property type="project" value="UniProtKB-KW"/>
</dbReference>
<dbReference type="InterPro" id="IPR013087">
    <property type="entry name" value="Znf_C2H2_type"/>
</dbReference>
<comment type="similarity">
    <text evidence="4">Belongs to the krueppel C2H2-type zinc-finger protein family.</text>
</comment>
<keyword evidence="10 21" id="KW-0863">Zinc-finger</keyword>
<keyword evidence="11" id="KW-0631">Potassium channel</keyword>
<dbReference type="PANTHER" id="PTHR24376:SF235">
    <property type="entry name" value="C2H2-TYPE DOMAIN-CONTAINING PROTEIN"/>
    <property type="match status" value="1"/>
</dbReference>
<evidence type="ECO:0000256" key="12">
    <source>
        <dbReference type="ARBA" id="ARBA00022833"/>
    </source>
</evidence>
<evidence type="ECO:0000313" key="26">
    <source>
        <dbReference type="EMBL" id="KMQ96099.1"/>
    </source>
</evidence>
<dbReference type="EMBL" id="LBMM01001553">
    <property type="protein sequence ID" value="KMQ96099.1"/>
    <property type="molecule type" value="Genomic_DNA"/>
</dbReference>
<evidence type="ECO:0000313" key="27">
    <source>
        <dbReference type="Proteomes" id="UP000036403"/>
    </source>
</evidence>
<keyword evidence="8" id="KW-0479">Metal-binding</keyword>
<dbReference type="InterPro" id="IPR036236">
    <property type="entry name" value="Znf_C2H2_sf"/>
</dbReference>
<evidence type="ECO:0000256" key="21">
    <source>
        <dbReference type="PROSITE-ProRule" id="PRU00042"/>
    </source>
</evidence>
<keyword evidence="15 22" id="KW-0406">Ion transport</keyword>
<evidence type="ECO:0000256" key="18">
    <source>
        <dbReference type="ARBA" id="ARBA00023163"/>
    </source>
</evidence>
<evidence type="ECO:0000256" key="17">
    <source>
        <dbReference type="ARBA" id="ARBA00023136"/>
    </source>
</evidence>
<evidence type="ECO:0000256" key="9">
    <source>
        <dbReference type="ARBA" id="ARBA00022737"/>
    </source>
</evidence>
<dbReference type="SUPFAM" id="SSF81324">
    <property type="entry name" value="Voltage-gated potassium channels"/>
    <property type="match status" value="2"/>
</dbReference>
<comment type="caution">
    <text evidence="26">The sequence shown here is derived from an EMBL/GenBank/DDBJ whole genome shotgun (WGS) entry which is preliminary data.</text>
</comment>
<dbReference type="SUPFAM" id="SSF57667">
    <property type="entry name" value="beta-beta-alpha zinc fingers"/>
    <property type="match status" value="4"/>
</dbReference>
<feature type="compositionally biased region" description="Acidic residues" evidence="23">
    <location>
        <begin position="377"/>
        <end position="398"/>
    </location>
</feature>
<keyword evidence="9" id="KW-0677">Repeat</keyword>
<feature type="region of interest" description="Disordered" evidence="23">
    <location>
        <begin position="329"/>
        <end position="417"/>
    </location>
</feature>
<evidence type="ECO:0000256" key="14">
    <source>
        <dbReference type="ARBA" id="ARBA00022989"/>
    </source>
</evidence>
<feature type="transmembrane region" description="Helical" evidence="24">
    <location>
        <begin position="122"/>
        <end position="142"/>
    </location>
</feature>
<dbReference type="GO" id="GO:0016020">
    <property type="term" value="C:membrane"/>
    <property type="evidence" value="ECO:0007669"/>
    <property type="project" value="UniProtKB-SubCell"/>
</dbReference>
<evidence type="ECO:0000256" key="6">
    <source>
        <dbReference type="ARBA" id="ARBA00022538"/>
    </source>
</evidence>
<accession>A0A0J7L0V7</accession>
<keyword evidence="20 22" id="KW-0407">Ion channel</keyword>
<dbReference type="FunFam" id="3.30.160.60:FF:000475">
    <property type="entry name" value="zinc finger protein 32 isoform X1"/>
    <property type="match status" value="1"/>
</dbReference>
<keyword evidence="6" id="KW-0633">Potassium transport</keyword>
<evidence type="ECO:0000256" key="8">
    <source>
        <dbReference type="ARBA" id="ARBA00022723"/>
    </source>
</evidence>
<dbReference type="PROSITE" id="PS50157">
    <property type="entry name" value="ZINC_FINGER_C2H2_2"/>
    <property type="match status" value="8"/>
</dbReference>
<organism evidence="26 27">
    <name type="scientific">Lasius niger</name>
    <name type="common">Black garden ant</name>
    <dbReference type="NCBI Taxonomy" id="67767"/>
    <lineage>
        <taxon>Eukaryota</taxon>
        <taxon>Metazoa</taxon>
        <taxon>Ecdysozoa</taxon>
        <taxon>Arthropoda</taxon>
        <taxon>Hexapoda</taxon>
        <taxon>Insecta</taxon>
        <taxon>Pterygota</taxon>
        <taxon>Neoptera</taxon>
        <taxon>Endopterygota</taxon>
        <taxon>Hymenoptera</taxon>
        <taxon>Apocrita</taxon>
        <taxon>Aculeata</taxon>
        <taxon>Formicoidea</taxon>
        <taxon>Formicidae</taxon>
        <taxon>Formicinae</taxon>
        <taxon>Lasius</taxon>
        <taxon>Lasius</taxon>
    </lineage>
</organism>
<name>A0A0J7L0V7_LASNI</name>